<name>A0A3E0J1B3_9BACI</name>
<protein>
    <recommendedName>
        <fullName evidence="3">YugN-like family protein</fullName>
    </recommendedName>
</protein>
<dbReference type="RefSeq" id="WP_115824839.1">
    <property type="nucleotide sequence ID" value="NZ_QUAE01000024.1"/>
</dbReference>
<sequence>MKLEGTGIEGLVVDYKPLTEIMERNGFILGGSWDYERVTYDYKIPAPEKNITYYIRIQGFALEGDVDKGDAVVRLMKPLLGRHYYPHGVEYGHQEGFTDSIISKAKSLVSKVSEPAKKYHSQVPEHVVLDKLKKWAEENENQEVLKKVEELSTDSDRRRI</sequence>
<evidence type="ECO:0000313" key="1">
    <source>
        <dbReference type="EMBL" id="REJ06702.1"/>
    </source>
</evidence>
<dbReference type="InterPro" id="IPR014967">
    <property type="entry name" value="Uncharacterised_YugN-like"/>
</dbReference>
<dbReference type="Proteomes" id="UP000256305">
    <property type="component" value="Unassembled WGS sequence"/>
</dbReference>
<reference evidence="1 2" key="1">
    <citation type="submission" date="2018-08" db="EMBL/GenBank/DDBJ databases">
        <title>Genome sequence of Halobacillus trueperi KCTC 3686.</title>
        <authorList>
            <person name="Cho K.H."/>
            <person name="Kwak M.-J."/>
            <person name="Kim B.-Y."/>
            <person name="Chun J."/>
        </authorList>
    </citation>
    <scope>NUCLEOTIDE SEQUENCE [LARGE SCALE GENOMIC DNA]</scope>
    <source>
        <strain evidence="1 2">KCTC 3686</strain>
    </source>
</reference>
<dbReference type="InterPro" id="IPR036491">
    <property type="entry name" value="YugN-like_sf"/>
</dbReference>
<dbReference type="EMBL" id="QUAE01000024">
    <property type="protein sequence ID" value="REJ06702.1"/>
    <property type="molecule type" value="Genomic_DNA"/>
</dbReference>
<dbReference type="Pfam" id="PF08868">
    <property type="entry name" value="YugN"/>
    <property type="match status" value="1"/>
</dbReference>
<evidence type="ECO:0008006" key="3">
    <source>
        <dbReference type="Google" id="ProtNLM"/>
    </source>
</evidence>
<dbReference type="Gene3D" id="3.30.310.100">
    <property type="entry name" value="YugN-like"/>
    <property type="match status" value="1"/>
</dbReference>
<dbReference type="SUPFAM" id="SSF160755">
    <property type="entry name" value="YugN-like"/>
    <property type="match status" value="1"/>
</dbReference>
<comment type="caution">
    <text evidence="1">The sequence shown here is derived from an EMBL/GenBank/DDBJ whole genome shotgun (WGS) entry which is preliminary data.</text>
</comment>
<keyword evidence="2" id="KW-1185">Reference proteome</keyword>
<evidence type="ECO:0000313" key="2">
    <source>
        <dbReference type="Proteomes" id="UP000256305"/>
    </source>
</evidence>
<accession>A0A3E0J1B3</accession>
<dbReference type="AlphaFoldDB" id="A0A3E0J1B3"/>
<organism evidence="1 2">
    <name type="scientific">Halobacillus trueperi</name>
    <dbReference type="NCBI Taxonomy" id="156205"/>
    <lineage>
        <taxon>Bacteria</taxon>
        <taxon>Bacillati</taxon>
        <taxon>Bacillota</taxon>
        <taxon>Bacilli</taxon>
        <taxon>Bacillales</taxon>
        <taxon>Bacillaceae</taxon>
        <taxon>Halobacillus</taxon>
    </lineage>
</organism>
<proteinExistence type="predicted"/>
<gene>
    <name evidence="1" type="ORF">DYE48_18390</name>
</gene>